<protein>
    <submittedName>
        <fullName evidence="1">Uncharacterized protein</fullName>
    </submittedName>
</protein>
<dbReference type="Proteomes" id="UP001060085">
    <property type="component" value="Linkage Group LG08"/>
</dbReference>
<name>A0ACB9ZT70_CATRO</name>
<evidence type="ECO:0000313" key="1">
    <source>
        <dbReference type="EMBL" id="KAI5649615.1"/>
    </source>
</evidence>
<dbReference type="EMBL" id="CM044708">
    <property type="protein sequence ID" value="KAI5649615.1"/>
    <property type="molecule type" value="Genomic_DNA"/>
</dbReference>
<accession>A0ACB9ZT70</accession>
<proteinExistence type="predicted"/>
<evidence type="ECO:0000313" key="2">
    <source>
        <dbReference type="Proteomes" id="UP001060085"/>
    </source>
</evidence>
<keyword evidence="2" id="KW-1185">Reference proteome</keyword>
<comment type="caution">
    <text evidence="1">The sequence shown here is derived from an EMBL/GenBank/DDBJ whole genome shotgun (WGS) entry which is preliminary data.</text>
</comment>
<reference evidence="2" key="1">
    <citation type="journal article" date="2023" name="Nat. Plants">
        <title>Single-cell RNA sequencing provides a high-resolution roadmap for understanding the multicellular compartmentation of specialized metabolism.</title>
        <authorList>
            <person name="Sun S."/>
            <person name="Shen X."/>
            <person name="Li Y."/>
            <person name="Li Y."/>
            <person name="Wang S."/>
            <person name="Li R."/>
            <person name="Zhang H."/>
            <person name="Shen G."/>
            <person name="Guo B."/>
            <person name="Wei J."/>
            <person name="Xu J."/>
            <person name="St-Pierre B."/>
            <person name="Chen S."/>
            <person name="Sun C."/>
        </authorList>
    </citation>
    <scope>NUCLEOTIDE SEQUENCE [LARGE SCALE GENOMIC DNA]</scope>
</reference>
<gene>
    <name evidence="1" type="ORF">M9H77_35620</name>
</gene>
<sequence>MQRAPPETSERAGQPSPMRGAAEERNNKLQVKTKVHALDGLPVDTKAEVNFFSFLSSSRIISSKRVDPLERGHNTVEGLAQSVLRQTSHHALQWDGRLVESQEGLEIKVDIIRSFLEPYVMSALSVFSLYVYTSKYCLRFCFGFRTSNLVP</sequence>
<organism evidence="1 2">
    <name type="scientific">Catharanthus roseus</name>
    <name type="common">Madagascar periwinkle</name>
    <name type="synonym">Vinca rosea</name>
    <dbReference type="NCBI Taxonomy" id="4058"/>
    <lineage>
        <taxon>Eukaryota</taxon>
        <taxon>Viridiplantae</taxon>
        <taxon>Streptophyta</taxon>
        <taxon>Embryophyta</taxon>
        <taxon>Tracheophyta</taxon>
        <taxon>Spermatophyta</taxon>
        <taxon>Magnoliopsida</taxon>
        <taxon>eudicotyledons</taxon>
        <taxon>Gunneridae</taxon>
        <taxon>Pentapetalae</taxon>
        <taxon>asterids</taxon>
        <taxon>lamiids</taxon>
        <taxon>Gentianales</taxon>
        <taxon>Apocynaceae</taxon>
        <taxon>Rauvolfioideae</taxon>
        <taxon>Vinceae</taxon>
        <taxon>Catharanthinae</taxon>
        <taxon>Catharanthus</taxon>
    </lineage>
</organism>